<dbReference type="PANTHER" id="PTHR42928:SF5">
    <property type="entry name" value="BLR1237 PROTEIN"/>
    <property type="match status" value="1"/>
</dbReference>
<proteinExistence type="inferred from homology"/>
<dbReference type="Proteomes" id="UP001209701">
    <property type="component" value="Unassembled WGS sequence"/>
</dbReference>
<comment type="similarity">
    <text evidence="1">Belongs to the UPF0065 (bug) family.</text>
</comment>
<sequence>MANSSDAYPERPITLIVPFGVKSDSQTYAQILAKHLKKYLNTTELVIENRVGDSGAKAASEVKLMRPDGYTLLLARVGSQVVAPALKPSLPYRHTDFTFLGVLLIEPLVCAVRADAPFKSHHELTQALRKSPGTLKFGHAGPGTIHNMSALYLMRLAGLKLDSATGVGFNGAIEVKEALLNGQIDFMCINAGSFISLIKDGKIRGLLTTAPGRMPQLPELQNSREVGMRDLGSILGWTALVGPPGMPPKLVGKWRATLQALGKDPQWLADLAAMGAISALGTSKDSDKFMQEQSELYQRLVPIMGLQE</sequence>
<dbReference type="PIRSF" id="PIRSF017082">
    <property type="entry name" value="YflP"/>
    <property type="match status" value="1"/>
</dbReference>
<evidence type="ECO:0000313" key="3">
    <source>
        <dbReference type="Proteomes" id="UP001209701"/>
    </source>
</evidence>
<dbReference type="EMBL" id="JAJIRN010000004">
    <property type="protein sequence ID" value="MCV2368563.1"/>
    <property type="molecule type" value="Genomic_DNA"/>
</dbReference>
<dbReference type="Gene3D" id="3.40.190.10">
    <property type="entry name" value="Periplasmic binding protein-like II"/>
    <property type="match status" value="1"/>
</dbReference>
<protein>
    <submittedName>
        <fullName evidence="2">Tripartite tricarboxylate transporter substrate binding protein</fullName>
    </submittedName>
</protein>
<dbReference type="RefSeq" id="WP_263571152.1">
    <property type="nucleotide sequence ID" value="NZ_JAJIRN010000004.1"/>
</dbReference>
<accession>A0ABT2YEW6</accession>
<dbReference type="SUPFAM" id="SSF53850">
    <property type="entry name" value="Periplasmic binding protein-like II"/>
    <property type="match status" value="1"/>
</dbReference>
<dbReference type="Gene3D" id="3.40.190.150">
    <property type="entry name" value="Bordetella uptake gene, domain 1"/>
    <property type="match status" value="1"/>
</dbReference>
<evidence type="ECO:0000313" key="2">
    <source>
        <dbReference type="EMBL" id="MCV2368563.1"/>
    </source>
</evidence>
<organism evidence="2 3">
    <name type="scientific">Roseateles oligotrophus</name>
    <dbReference type="NCBI Taxonomy" id="1769250"/>
    <lineage>
        <taxon>Bacteria</taxon>
        <taxon>Pseudomonadati</taxon>
        <taxon>Pseudomonadota</taxon>
        <taxon>Betaproteobacteria</taxon>
        <taxon>Burkholderiales</taxon>
        <taxon>Sphaerotilaceae</taxon>
        <taxon>Roseateles</taxon>
    </lineage>
</organism>
<comment type="caution">
    <text evidence="2">The sequence shown here is derived from an EMBL/GenBank/DDBJ whole genome shotgun (WGS) entry which is preliminary data.</text>
</comment>
<dbReference type="CDD" id="cd07012">
    <property type="entry name" value="PBP2_Bug_TTT"/>
    <property type="match status" value="1"/>
</dbReference>
<dbReference type="InterPro" id="IPR042100">
    <property type="entry name" value="Bug_dom1"/>
</dbReference>
<evidence type="ECO:0000256" key="1">
    <source>
        <dbReference type="ARBA" id="ARBA00006987"/>
    </source>
</evidence>
<name>A0ABT2YEW6_9BURK</name>
<dbReference type="InterPro" id="IPR005064">
    <property type="entry name" value="BUG"/>
</dbReference>
<keyword evidence="3" id="KW-1185">Reference proteome</keyword>
<reference evidence="2 3" key="1">
    <citation type="submission" date="2021-11" db="EMBL/GenBank/DDBJ databases">
        <authorList>
            <person name="Liang Q."/>
            <person name="Mou H."/>
            <person name="Liu Z."/>
        </authorList>
    </citation>
    <scope>NUCLEOTIDE SEQUENCE [LARGE SCALE GENOMIC DNA]</scope>
    <source>
        <strain evidence="2 3">CHU3</strain>
    </source>
</reference>
<dbReference type="Pfam" id="PF03401">
    <property type="entry name" value="TctC"/>
    <property type="match status" value="1"/>
</dbReference>
<gene>
    <name evidence="2" type="ORF">LNV07_10735</name>
</gene>
<dbReference type="PANTHER" id="PTHR42928">
    <property type="entry name" value="TRICARBOXYLATE-BINDING PROTEIN"/>
    <property type="match status" value="1"/>
</dbReference>